<dbReference type="PANTHER" id="PTHR30098:SF2">
    <property type="entry name" value="LEUCYL_PHENYLALANYL-TRNA--PROTEIN TRANSFERASE"/>
    <property type="match status" value="1"/>
</dbReference>
<dbReference type="SUPFAM" id="SSF55729">
    <property type="entry name" value="Acyl-CoA N-acyltransferases (Nat)"/>
    <property type="match status" value="1"/>
</dbReference>
<dbReference type="FunFam" id="3.30.70.3550:FF:000001">
    <property type="entry name" value="Leucyl/phenylalanyl-tRNA--protein transferase"/>
    <property type="match status" value="1"/>
</dbReference>
<comment type="subcellular location">
    <subcellularLocation>
        <location evidence="1 15">Cytoplasm</location>
    </subcellularLocation>
</comment>
<comment type="catalytic activity">
    <reaction evidence="5 15">
        <text>L-phenylalanyl-tRNA(Phe) + an N-terminal L-alpha-aminoacyl-[protein] = an N-terminal L-phenylalanyl-L-alpha-aminoacyl-[protein] + tRNA(Phe)</text>
        <dbReference type="Rhea" id="RHEA:43632"/>
        <dbReference type="Rhea" id="RHEA-COMP:9668"/>
        <dbReference type="Rhea" id="RHEA-COMP:9699"/>
        <dbReference type="Rhea" id="RHEA-COMP:10636"/>
        <dbReference type="Rhea" id="RHEA-COMP:10637"/>
        <dbReference type="ChEBI" id="CHEBI:78442"/>
        <dbReference type="ChEBI" id="CHEBI:78531"/>
        <dbReference type="ChEBI" id="CHEBI:78597"/>
        <dbReference type="ChEBI" id="CHEBI:83561"/>
        <dbReference type="EC" id="2.3.2.6"/>
    </reaction>
</comment>
<comment type="catalytic activity">
    <reaction evidence="7 15">
        <text>N-terminal L-lysyl-[protein] + L-leucyl-tRNA(Leu) = N-terminal L-leucyl-L-lysyl-[protein] + tRNA(Leu) + H(+)</text>
        <dbReference type="Rhea" id="RHEA:12340"/>
        <dbReference type="Rhea" id="RHEA-COMP:9613"/>
        <dbReference type="Rhea" id="RHEA-COMP:9622"/>
        <dbReference type="Rhea" id="RHEA-COMP:12670"/>
        <dbReference type="Rhea" id="RHEA-COMP:12671"/>
        <dbReference type="ChEBI" id="CHEBI:15378"/>
        <dbReference type="ChEBI" id="CHEBI:65249"/>
        <dbReference type="ChEBI" id="CHEBI:78442"/>
        <dbReference type="ChEBI" id="CHEBI:78494"/>
        <dbReference type="ChEBI" id="CHEBI:133043"/>
        <dbReference type="EC" id="2.3.2.6"/>
    </reaction>
</comment>
<evidence type="ECO:0000256" key="7">
    <source>
        <dbReference type="ARBA" id="ARBA00051538"/>
    </source>
</evidence>
<dbReference type="NCBIfam" id="TIGR00667">
    <property type="entry name" value="aat"/>
    <property type="match status" value="1"/>
</dbReference>
<evidence type="ECO:0000313" key="16">
    <source>
        <dbReference type="EMBL" id="TCV18707.1"/>
    </source>
</evidence>
<evidence type="ECO:0000256" key="13">
    <source>
        <dbReference type="ARBA" id="ARBA00077165"/>
    </source>
</evidence>
<dbReference type="Proteomes" id="UP000295197">
    <property type="component" value="Unassembled WGS sequence"/>
</dbReference>
<evidence type="ECO:0000256" key="6">
    <source>
        <dbReference type="ARBA" id="ARBA00050652"/>
    </source>
</evidence>
<evidence type="ECO:0000256" key="9">
    <source>
        <dbReference type="ARBA" id="ARBA00061535"/>
    </source>
</evidence>
<dbReference type="HAMAP" id="MF_00688">
    <property type="entry name" value="Leu_Phe_trans"/>
    <property type="match status" value="1"/>
</dbReference>
<comment type="similarity">
    <text evidence="9 15">Belongs to the L/F-transferase family.</text>
</comment>
<dbReference type="InterPro" id="IPR004616">
    <property type="entry name" value="Leu/Phe-tRNA_Trfase"/>
</dbReference>
<evidence type="ECO:0000256" key="1">
    <source>
        <dbReference type="ARBA" id="ARBA00004496"/>
    </source>
</evidence>
<name>A0A4R3VZT1_9SPHI</name>
<dbReference type="Pfam" id="PF03588">
    <property type="entry name" value="Leu_Phe_trans"/>
    <property type="match status" value="1"/>
</dbReference>
<comment type="caution">
    <text evidence="16">The sequence shown here is derived from an EMBL/GenBank/DDBJ whole genome shotgun (WGS) entry which is preliminary data.</text>
</comment>
<dbReference type="InterPro" id="IPR016181">
    <property type="entry name" value="Acyl_CoA_acyltransferase"/>
</dbReference>
<dbReference type="GO" id="GO:0005737">
    <property type="term" value="C:cytoplasm"/>
    <property type="evidence" value="ECO:0007669"/>
    <property type="project" value="UniProtKB-SubCell"/>
</dbReference>
<dbReference type="EMBL" id="SMBZ01000009">
    <property type="protein sequence ID" value="TCV18707.1"/>
    <property type="molecule type" value="Genomic_DNA"/>
</dbReference>
<organism evidence="16 17">
    <name type="scientific">Sphingobacterium alimentarium</name>
    <dbReference type="NCBI Taxonomy" id="797292"/>
    <lineage>
        <taxon>Bacteria</taxon>
        <taxon>Pseudomonadati</taxon>
        <taxon>Bacteroidota</taxon>
        <taxon>Sphingobacteriia</taxon>
        <taxon>Sphingobacteriales</taxon>
        <taxon>Sphingobacteriaceae</taxon>
        <taxon>Sphingobacterium</taxon>
    </lineage>
</organism>
<evidence type="ECO:0000256" key="12">
    <source>
        <dbReference type="ARBA" id="ARBA00077136"/>
    </source>
</evidence>
<dbReference type="EC" id="2.3.2.6" evidence="10 15"/>
<evidence type="ECO:0000256" key="14">
    <source>
        <dbReference type="ARBA" id="ARBA00083640"/>
    </source>
</evidence>
<reference evidence="16 17" key="1">
    <citation type="submission" date="2019-03" db="EMBL/GenBank/DDBJ databases">
        <title>Genomic Encyclopedia of Type Strains, Phase IV (KMG-IV): sequencing the most valuable type-strain genomes for metagenomic binning, comparative biology and taxonomic classification.</title>
        <authorList>
            <person name="Goeker M."/>
        </authorList>
    </citation>
    <scope>NUCLEOTIDE SEQUENCE [LARGE SCALE GENOMIC DNA]</scope>
    <source>
        <strain evidence="16 17">DSM 22362</strain>
    </source>
</reference>
<evidence type="ECO:0000256" key="15">
    <source>
        <dbReference type="HAMAP-Rule" id="MF_00688"/>
    </source>
</evidence>
<dbReference type="RefSeq" id="WP_132777058.1">
    <property type="nucleotide sequence ID" value="NZ_SMBZ01000009.1"/>
</dbReference>
<evidence type="ECO:0000256" key="10">
    <source>
        <dbReference type="ARBA" id="ARBA00066767"/>
    </source>
</evidence>
<dbReference type="OrthoDB" id="9790282at2"/>
<evidence type="ECO:0000256" key="5">
    <source>
        <dbReference type="ARBA" id="ARBA00050607"/>
    </source>
</evidence>
<keyword evidence="3 15" id="KW-0808">Transferase</keyword>
<evidence type="ECO:0000313" key="17">
    <source>
        <dbReference type="Proteomes" id="UP000295197"/>
    </source>
</evidence>
<gene>
    <name evidence="15" type="primary">aat</name>
    <name evidence="16" type="ORF">EDC17_100932</name>
</gene>
<keyword evidence="17" id="KW-1185">Reference proteome</keyword>
<evidence type="ECO:0000256" key="11">
    <source>
        <dbReference type="ARBA" id="ARBA00074372"/>
    </source>
</evidence>
<dbReference type="Gene3D" id="3.30.70.3550">
    <property type="entry name" value="Leucyl/phenylalanyl-tRNA-protein transferase, N-terminal domain"/>
    <property type="match status" value="1"/>
</dbReference>
<dbReference type="InterPro" id="IPR042221">
    <property type="entry name" value="Leu/Phe-tRNA_Trfase_N"/>
</dbReference>
<evidence type="ECO:0000256" key="2">
    <source>
        <dbReference type="ARBA" id="ARBA00022490"/>
    </source>
</evidence>
<proteinExistence type="inferred from homology"/>
<sequence length="226" mass="26007">MIFRLDDTSILFPDPTLAEEDGLLAIGGDLRIERLLEAYARGIFPWYSEETPILWYAPHERFVLYPQEVKVHKSMAKIMGKGDFKITFDQAFEQVIQHCATVERKEQDGTWIVSEMQEAYIQLHQQGFAHSIEVWLHEDLVGGLYGMLIGKVFCGESMFSKVSNASKAALIYLCHQFDLQLIDCQIHSEHLESMGAKEIDSQIFYKLLSNQAYTRYGLQKLLRYSG</sequence>
<evidence type="ECO:0000256" key="8">
    <source>
        <dbReference type="ARBA" id="ARBA00054043"/>
    </source>
</evidence>
<keyword evidence="2 15" id="KW-0963">Cytoplasm</keyword>
<accession>A0A4R3VZT1</accession>
<dbReference type="PANTHER" id="PTHR30098">
    <property type="entry name" value="LEUCYL/PHENYLALANYL-TRNA--PROTEIN TRANSFERASE"/>
    <property type="match status" value="1"/>
</dbReference>
<comment type="function">
    <text evidence="8 15">Functions in the N-end rule pathway of protein degradation where it conjugates Leu, Phe and, less efficiently, Met from aminoacyl-tRNAs to the N-termini of proteins containing an N-terminal arginine or lysine.</text>
</comment>
<dbReference type="GO" id="GO:0030163">
    <property type="term" value="P:protein catabolic process"/>
    <property type="evidence" value="ECO:0007669"/>
    <property type="project" value="UniProtKB-UniRule"/>
</dbReference>
<dbReference type="Gene3D" id="3.40.630.70">
    <property type="entry name" value="Leucyl/phenylalanyl-tRNA-protein transferase, C-terminal domain"/>
    <property type="match status" value="1"/>
</dbReference>
<protein>
    <recommendedName>
        <fullName evidence="11 15">Leucyl/phenylalanyl-tRNA--protein transferase</fullName>
        <ecNumber evidence="10 15">2.3.2.6</ecNumber>
    </recommendedName>
    <alternativeName>
        <fullName evidence="12 15">L/F-transferase</fullName>
    </alternativeName>
    <alternativeName>
        <fullName evidence="13 15">Leucyltransferase</fullName>
    </alternativeName>
    <alternativeName>
        <fullName evidence="14 15">Phenyalanyltransferase</fullName>
    </alternativeName>
</protein>
<dbReference type="AlphaFoldDB" id="A0A4R3VZT1"/>
<comment type="catalytic activity">
    <reaction evidence="6 15">
        <text>N-terminal L-arginyl-[protein] + L-leucyl-tRNA(Leu) = N-terminal L-leucyl-L-arginyl-[protein] + tRNA(Leu) + H(+)</text>
        <dbReference type="Rhea" id="RHEA:50416"/>
        <dbReference type="Rhea" id="RHEA-COMP:9613"/>
        <dbReference type="Rhea" id="RHEA-COMP:9622"/>
        <dbReference type="Rhea" id="RHEA-COMP:12672"/>
        <dbReference type="Rhea" id="RHEA-COMP:12673"/>
        <dbReference type="ChEBI" id="CHEBI:15378"/>
        <dbReference type="ChEBI" id="CHEBI:64719"/>
        <dbReference type="ChEBI" id="CHEBI:78442"/>
        <dbReference type="ChEBI" id="CHEBI:78494"/>
        <dbReference type="ChEBI" id="CHEBI:133044"/>
        <dbReference type="EC" id="2.3.2.6"/>
    </reaction>
</comment>
<dbReference type="InterPro" id="IPR042203">
    <property type="entry name" value="Leu/Phe-tRNA_Trfase_C"/>
</dbReference>
<keyword evidence="4 15" id="KW-0012">Acyltransferase</keyword>
<evidence type="ECO:0000256" key="4">
    <source>
        <dbReference type="ARBA" id="ARBA00023315"/>
    </source>
</evidence>
<dbReference type="GO" id="GO:0008914">
    <property type="term" value="F:leucyl-tRNA--protein transferase activity"/>
    <property type="evidence" value="ECO:0007669"/>
    <property type="project" value="UniProtKB-UniRule"/>
</dbReference>
<evidence type="ECO:0000256" key="3">
    <source>
        <dbReference type="ARBA" id="ARBA00022679"/>
    </source>
</evidence>